<reference evidence="2" key="1">
    <citation type="submission" date="2021-10" db="EMBL/GenBank/DDBJ databases">
        <title>Melipona bicolor Genome sequencing and assembly.</title>
        <authorList>
            <person name="Araujo N.S."/>
            <person name="Arias M.C."/>
        </authorList>
    </citation>
    <scope>NUCLEOTIDE SEQUENCE</scope>
    <source>
        <strain evidence="2">USP_2M_L1-L4_2017</strain>
        <tissue evidence="2">Whole body</tissue>
    </source>
</reference>
<protein>
    <submittedName>
        <fullName evidence="2">Uncharacterized protein</fullName>
    </submittedName>
</protein>
<evidence type="ECO:0000313" key="2">
    <source>
        <dbReference type="EMBL" id="KAK1133664.1"/>
    </source>
</evidence>
<comment type="caution">
    <text evidence="2">The sequence shown here is derived from an EMBL/GenBank/DDBJ whole genome shotgun (WGS) entry which is preliminary data.</text>
</comment>
<feature type="compositionally biased region" description="Basic and acidic residues" evidence="1">
    <location>
        <begin position="1"/>
        <end position="15"/>
    </location>
</feature>
<dbReference type="EMBL" id="JAHYIQ010000003">
    <property type="protein sequence ID" value="KAK1133664.1"/>
    <property type="molecule type" value="Genomic_DNA"/>
</dbReference>
<feature type="region of interest" description="Disordered" evidence="1">
    <location>
        <begin position="1"/>
        <end position="21"/>
    </location>
</feature>
<feature type="non-terminal residue" evidence="2">
    <location>
        <position position="144"/>
    </location>
</feature>
<dbReference type="Proteomes" id="UP001177670">
    <property type="component" value="Unassembled WGS sequence"/>
</dbReference>
<keyword evidence="3" id="KW-1185">Reference proteome</keyword>
<gene>
    <name evidence="2" type="ORF">K0M31_011457</name>
</gene>
<proteinExistence type="predicted"/>
<organism evidence="2 3">
    <name type="scientific">Melipona bicolor</name>
    <dbReference type="NCBI Taxonomy" id="60889"/>
    <lineage>
        <taxon>Eukaryota</taxon>
        <taxon>Metazoa</taxon>
        <taxon>Ecdysozoa</taxon>
        <taxon>Arthropoda</taxon>
        <taxon>Hexapoda</taxon>
        <taxon>Insecta</taxon>
        <taxon>Pterygota</taxon>
        <taxon>Neoptera</taxon>
        <taxon>Endopterygota</taxon>
        <taxon>Hymenoptera</taxon>
        <taxon>Apocrita</taxon>
        <taxon>Aculeata</taxon>
        <taxon>Apoidea</taxon>
        <taxon>Anthophila</taxon>
        <taxon>Apidae</taxon>
        <taxon>Melipona</taxon>
    </lineage>
</organism>
<feature type="non-terminal residue" evidence="2">
    <location>
        <position position="1"/>
    </location>
</feature>
<accession>A0AA40G9P2</accession>
<evidence type="ECO:0000313" key="3">
    <source>
        <dbReference type="Proteomes" id="UP001177670"/>
    </source>
</evidence>
<evidence type="ECO:0000256" key="1">
    <source>
        <dbReference type="SAM" id="MobiDB-lite"/>
    </source>
</evidence>
<dbReference type="AlphaFoldDB" id="A0AA40G9P2"/>
<sequence length="144" mass="16168">KREETREENSRRQGIERPTGSRNRIRAFRSTTFRARFTCASPLTETDAAHMQNVRRVTVADTVGGLWASSGPCGNTPRSRPGTNCDFIIIAADLSLRPFFFFLLQHRREVLACLMASRPSVPPSNASRIAMSLRYRATSTNSLH</sequence>
<name>A0AA40G9P2_9HYME</name>